<name>D6GTY6_FILAD</name>
<keyword evidence="2" id="KW-1185">Reference proteome</keyword>
<protein>
    <submittedName>
        <fullName evidence="1">Uncharacterized protein</fullName>
    </submittedName>
</protein>
<dbReference type="STRING" id="546269.HMPREF0389_01576"/>
<dbReference type="RefSeq" id="WP_014262368.1">
    <property type="nucleotide sequence ID" value="NC_016630.1"/>
</dbReference>
<organism evidence="1 2">
    <name type="scientific">Filifactor alocis (strain ATCC 35896 / CCUG 47790 / D40 B5)</name>
    <name type="common">Fusobacterium alocis</name>
    <dbReference type="NCBI Taxonomy" id="546269"/>
    <lineage>
        <taxon>Bacteria</taxon>
        <taxon>Bacillati</taxon>
        <taxon>Bacillota</taxon>
        <taxon>Clostridia</taxon>
        <taxon>Peptostreptococcales</taxon>
        <taxon>Filifactoraceae</taxon>
        <taxon>Filifactor</taxon>
    </lineage>
</organism>
<dbReference type="EMBL" id="CP002390">
    <property type="protein sequence ID" value="EFE27657.1"/>
    <property type="molecule type" value="Genomic_DNA"/>
</dbReference>
<gene>
    <name evidence="1" type="ordered locus">HMPREF0389_01576</name>
</gene>
<evidence type="ECO:0000313" key="2">
    <source>
        <dbReference type="Proteomes" id="UP000007468"/>
    </source>
</evidence>
<proteinExistence type="predicted"/>
<sequence length="77" mass="8325">MNLQEAFEALKNLPDTATLDDLTKLAGSLSARDNYAGEGAVTHLYTKTNINDLIQSNKGKVRAINNTDAAEFLKSKA</sequence>
<dbReference type="AlphaFoldDB" id="D6GTY6"/>
<evidence type="ECO:0000313" key="1">
    <source>
        <dbReference type="EMBL" id="EFE27657.1"/>
    </source>
</evidence>
<accession>D6GTY6</accession>
<dbReference type="KEGG" id="faa:HMPREF0389_01576"/>
<dbReference type="Proteomes" id="UP000007468">
    <property type="component" value="Chromosome"/>
</dbReference>
<reference evidence="2" key="1">
    <citation type="submission" date="2010-12" db="EMBL/GenBank/DDBJ databases">
        <title>The genome sequence of Filifactor alocis strain ATCC 35896.</title>
        <authorList>
            <consortium name="The Broad Institute Genome Sequencing Platform"/>
            <person name="Ward D."/>
            <person name="Earl A."/>
            <person name="Feldgarden M."/>
            <person name="Young S.K."/>
            <person name="Gargeya S."/>
            <person name="Zeng Q."/>
            <person name="Alvarado L."/>
            <person name="Berlin A."/>
            <person name="Bochicchio J."/>
            <person name="Chapman S.B."/>
            <person name="Chen Z."/>
            <person name="Freedman E."/>
            <person name="Gellesch M."/>
            <person name="Goldberg J."/>
            <person name="Griggs A."/>
            <person name="Gujja S."/>
            <person name="Heilman E."/>
            <person name="Heiman D."/>
            <person name="Howarth C."/>
            <person name="Mehta T."/>
            <person name="Neiman D."/>
            <person name="Pearson M."/>
            <person name="Roberts A."/>
            <person name="Saif S."/>
            <person name="Shea T."/>
            <person name="Shenoy N."/>
            <person name="Sisk P."/>
            <person name="Stolte C."/>
            <person name="Sykes S."/>
            <person name="White J."/>
            <person name="Yandava C."/>
            <person name="Izard J."/>
            <person name="Blanton J.M."/>
            <person name="Baranova O.V."/>
            <person name="Tanner A.C."/>
            <person name="Dewhirst F.E."/>
            <person name="Haas B."/>
            <person name="Nusbaum C."/>
            <person name="Birren B."/>
        </authorList>
    </citation>
    <scope>NUCLEOTIDE SEQUENCE [LARGE SCALE GENOMIC DNA]</scope>
    <source>
        <strain evidence="2">ATCC 35896 / CCUG 47790 / D40 B5</strain>
    </source>
</reference>